<evidence type="ECO:0000313" key="3">
    <source>
        <dbReference type="Proteomes" id="UP001458880"/>
    </source>
</evidence>
<organism evidence="2 3">
    <name type="scientific">Popillia japonica</name>
    <name type="common">Japanese beetle</name>
    <dbReference type="NCBI Taxonomy" id="7064"/>
    <lineage>
        <taxon>Eukaryota</taxon>
        <taxon>Metazoa</taxon>
        <taxon>Ecdysozoa</taxon>
        <taxon>Arthropoda</taxon>
        <taxon>Hexapoda</taxon>
        <taxon>Insecta</taxon>
        <taxon>Pterygota</taxon>
        <taxon>Neoptera</taxon>
        <taxon>Endopterygota</taxon>
        <taxon>Coleoptera</taxon>
        <taxon>Polyphaga</taxon>
        <taxon>Scarabaeiformia</taxon>
        <taxon>Scarabaeidae</taxon>
        <taxon>Rutelinae</taxon>
        <taxon>Popillia</taxon>
    </lineage>
</organism>
<accession>A0AAW1JZN6</accession>
<proteinExistence type="predicted"/>
<protein>
    <submittedName>
        <fullName evidence="2">Uncharacterized protein</fullName>
    </submittedName>
</protein>
<evidence type="ECO:0000256" key="1">
    <source>
        <dbReference type="SAM" id="MobiDB-lite"/>
    </source>
</evidence>
<reference evidence="2 3" key="1">
    <citation type="journal article" date="2024" name="BMC Genomics">
        <title>De novo assembly and annotation of Popillia japonica's genome with initial clues to its potential as an invasive pest.</title>
        <authorList>
            <person name="Cucini C."/>
            <person name="Boschi S."/>
            <person name="Funari R."/>
            <person name="Cardaioli E."/>
            <person name="Iannotti N."/>
            <person name="Marturano G."/>
            <person name="Paoli F."/>
            <person name="Bruttini M."/>
            <person name="Carapelli A."/>
            <person name="Frati F."/>
            <person name="Nardi F."/>
        </authorList>
    </citation>
    <scope>NUCLEOTIDE SEQUENCE [LARGE SCALE GENOMIC DNA]</scope>
    <source>
        <strain evidence="2">DMR45628</strain>
    </source>
</reference>
<feature type="region of interest" description="Disordered" evidence="1">
    <location>
        <begin position="21"/>
        <end position="79"/>
    </location>
</feature>
<dbReference type="AlphaFoldDB" id="A0AAW1JZN6"/>
<name>A0AAW1JZN6_POPJA</name>
<comment type="caution">
    <text evidence="2">The sequence shown here is derived from an EMBL/GenBank/DDBJ whole genome shotgun (WGS) entry which is preliminary data.</text>
</comment>
<gene>
    <name evidence="2" type="ORF">QE152_g25990</name>
</gene>
<dbReference type="Proteomes" id="UP001458880">
    <property type="component" value="Unassembled WGS sequence"/>
</dbReference>
<dbReference type="EMBL" id="JASPKY010000292">
    <property type="protein sequence ID" value="KAK9710473.1"/>
    <property type="molecule type" value="Genomic_DNA"/>
</dbReference>
<keyword evidence="3" id="KW-1185">Reference proteome</keyword>
<sequence>MVKKAGSGLNQILESIYSFPKAPLSKSSNRGRKRRNTTIAADPTFRNEVAADQEQGNEVSPPKITKKPKVKTNHPSQLQQQHQKSLLLLKQTNKVIIIDMKIRAIHFDAADFFLLHQQLRQLRIPVLKNSGRFGKILAKKLYPEGMALTGHLAV</sequence>
<evidence type="ECO:0000313" key="2">
    <source>
        <dbReference type="EMBL" id="KAK9710473.1"/>
    </source>
</evidence>